<evidence type="ECO:0000313" key="6">
    <source>
        <dbReference type="Proteomes" id="UP001217754"/>
    </source>
</evidence>
<sequence length="171" mass="18831">MTSHLLDRLKSHDDRRMPRGECVFCDIIERRQPAYIVAETDDVIAFLDVLPIRAGHTLVVPKSHVKSISDLSPKQSASLMLNVVSVARTMEKAFGITGLQVAANQEYAQAVDHVHFHIVPAPLPSGSSSPLEKYNTQGTLQLMGRRDELGDEEGEDLANRMRTATGTLAKL</sequence>
<dbReference type="Gene3D" id="3.30.428.10">
    <property type="entry name" value="HIT-like"/>
    <property type="match status" value="1"/>
</dbReference>
<dbReference type="PROSITE" id="PS51084">
    <property type="entry name" value="HIT_2"/>
    <property type="match status" value="1"/>
</dbReference>
<evidence type="ECO:0000256" key="2">
    <source>
        <dbReference type="PIRSR" id="PIRSR601310-3"/>
    </source>
</evidence>
<dbReference type="PRINTS" id="PR00332">
    <property type="entry name" value="HISTRIAD"/>
</dbReference>
<dbReference type="GO" id="GO:0003824">
    <property type="term" value="F:catalytic activity"/>
    <property type="evidence" value="ECO:0007669"/>
    <property type="project" value="InterPro"/>
</dbReference>
<feature type="short sequence motif" description="Histidine triad motif" evidence="2 3">
    <location>
        <begin position="113"/>
        <end position="117"/>
    </location>
</feature>
<dbReference type="AlphaFoldDB" id="A0AAF0F2V1"/>
<feature type="active site" description="Tele-AMP-histidine intermediate" evidence="1">
    <location>
        <position position="115"/>
    </location>
</feature>
<dbReference type="PANTHER" id="PTHR46648">
    <property type="entry name" value="HIT FAMILY PROTEIN 1"/>
    <property type="match status" value="1"/>
</dbReference>
<gene>
    <name evidence="5" type="ORF">MJAP1_002474</name>
</gene>
<name>A0AAF0F2V1_9BASI</name>
<dbReference type="InterPro" id="IPR036265">
    <property type="entry name" value="HIT-like_sf"/>
</dbReference>
<dbReference type="InterPro" id="IPR019808">
    <property type="entry name" value="Histidine_triad_CS"/>
</dbReference>
<keyword evidence="6" id="KW-1185">Reference proteome</keyword>
<evidence type="ECO:0000259" key="4">
    <source>
        <dbReference type="PROSITE" id="PS51084"/>
    </source>
</evidence>
<evidence type="ECO:0000313" key="5">
    <source>
        <dbReference type="EMBL" id="WFD39497.1"/>
    </source>
</evidence>
<dbReference type="Pfam" id="PF01230">
    <property type="entry name" value="HIT"/>
    <property type="match status" value="1"/>
</dbReference>
<evidence type="ECO:0000256" key="1">
    <source>
        <dbReference type="PIRSR" id="PIRSR601310-1"/>
    </source>
</evidence>
<accession>A0AAF0F2V1</accession>
<dbReference type="RefSeq" id="XP_060122394.1">
    <property type="nucleotide sequence ID" value="XM_060266411.1"/>
</dbReference>
<organism evidence="5 6">
    <name type="scientific">Malassezia japonica</name>
    <dbReference type="NCBI Taxonomy" id="223818"/>
    <lineage>
        <taxon>Eukaryota</taxon>
        <taxon>Fungi</taxon>
        <taxon>Dikarya</taxon>
        <taxon>Basidiomycota</taxon>
        <taxon>Ustilaginomycotina</taxon>
        <taxon>Malasseziomycetes</taxon>
        <taxon>Malasseziales</taxon>
        <taxon>Malasseziaceae</taxon>
        <taxon>Malassezia</taxon>
    </lineage>
</organism>
<dbReference type="InterPro" id="IPR001310">
    <property type="entry name" value="Histidine_triad_HIT"/>
</dbReference>
<dbReference type="Proteomes" id="UP001217754">
    <property type="component" value="Chromosome 4"/>
</dbReference>
<dbReference type="PROSITE" id="PS00892">
    <property type="entry name" value="HIT_1"/>
    <property type="match status" value="1"/>
</dbReference>
<feature type="domain" description="HIT" evidence="4">
    <location>
        <begin position="23"/>
        <end position="130"/>
    </location>
</feature>
<dbReference type="EMBL" id="CP119961">
    <property type="protein sequence ID" value="WFD39497.1"/>
    <property type="molecule type" value="Genomic_DNA"/>
</dbReference>
<dbReference type="GeneID" id="85226125"/>
<reference evidence="5" key="1">
    <citation type="submission" date="2023-03" db="EMBL/GenBank/DDBJ databases">
        <title>Mating type loci evolution in Malassezia.</title>
        <authorList>
            <person name="Coelho M.A."/>
        </authorList>
    </citation>
    <scope>NUCLEOTIDE SEQUENCE</scope>
    <source>
        <strain evidence="5">CBS 9431</strain>
    </source>
</reference>
<dbReference type="SUPFAM" id="SSF54197">
    <property type="entry name" value="HIT-like"/>
    <property type="match status" value="1"/>
</dbReference>
<dbReference type="GO" id="GO:0009117">
    <property type="term" value="P:nucleotide metabolic process"/>
    <property type="evidence" value="ECO:0007669"/>
    <property type="project" value="TreeGrafter"/>
</dbReference>
<dbReference type="PANTHER" id="PTHR46648:SF1">
    <property type="entry name" value="ADENOSINE 5'-MONOPHOSPHORAMIDASE HNT1"/>
    <property type="match status" value="1"/>
</dbReference>
<proteinExistence type="predicted"/>
<dbReference type="InterPro" id="IPR011146">
    <property type="entry name" value="HIT-like"/>
</dbReference>
<protein>
    <recommendedName>
        <fullName evidence="4">HIT domain-containing protein</fullName>
    </recommendedName>
</protein>
<evidence type="ECO:0000256" key="3">
    <source>
        <dbReference type="PROSITE-ProRule" id="PRU00464"/>
    </source>
</evidence>